<keyword evidence="2" id="KW-1185">Reference proteome</keyword>
<evidence type="ECO:0000313" key="2">
    <source>
        <dbReference type="Proteomes" id="UP001194539"/>
    </source>
</evidence>
<reference evidence="1 2" key="1">
    <citation type="submission" date="2020-07" db="EMBL/GenBank/DDBJ databases">
        <title>Bradyrhizobium diversity isolated from nodules of indigenous legumes of Western Australia.</title>
        <authorList>
            <person name="Klepa M.S."/>
        </authorList>
    </citation>
    <scope>NUCLEOTIDE SEQUENCE [LARGE SCALE GENOMIC DNA]</scope>
    <source>
        <strain evidence="1 2">CNPSo 4019</strain>
    </source>
</reference>
<accession>A0ABS0NZ15</accession>
<proteinExistence type="predicted"/>
<organism evidence="1 2">
    <name type="scientific">Bradyrhizobium diversitatis</name>
    <dbReference type="NCBI Taxonomy" id="2755406"/>
    <lineage>
        <taxon>Bacteria</taxon>
        <taxon>Pseudomonadati</taxon>
        <taxon>Pseudomonadota</taxon>
        <taxon>Alphaproteobacteria</taxon>
        <taxon>Hyphomicrobiales</taxon>
        <taxon>Nitrobacteraceae</taxon>
        <taxon>Bradyrhizobium</taxon>
    </lineage>
</organism>
<gene>
    <name evidence="1" type="ORF">H1B27_08145</name>
</gene>
<dbReference type="RefSeq" id="WP_197965633.1">
    <property type="nucleotide sequence ID" value="NZ_JACEGD010000006.1"/>
</dbReference>
<protein>
    <submittedName>
        <fullName evidence="1">Uncharacterized protein</fullName>
    </submittedName>
</protein>
<dbReference type="EMBL" id="JACEGD010000006">
    <property type="protein sequence ID" value="MBH5386257.1"/>
    <property type="molecule type" value="Genomic_DNA"/>
</dbReference>
<sequence length="72" mass="7691">MTFNQGNIIVGSTAIEHNLIDVRDYGLADWTALKSLISDDSSGNAVIHLTASDSITLHGVHTADLHATDFIV</sequence>
<evidence type="ECO:0000313" key="1">
    <source>
        <dbReference type="EMBL" id="MBH5386257.1"/>
    </source>
</evidence>
<dbReference type="Proteomes" id="UP001194539">
    <property type="component" value="Unassembled WGS sequence"/>
</dbReference>
<name>A0ABS0NZ15_9BRAD</name>
<comment type="caution">
    <text evidence="1">The sequence shown here is derived from an EMBL/GenBank/DDBJ whole genome shotgun (WGS) entry which is preliminary data.</text>
</comment>